<feature type="region of interest" description="Disordered" evidence="2">
    <location>
        <begin position="83"/>
        <end position="117"/>
    </location>
</feature>
<dbReference type="InterPro" id="IPR014751">
    <property type="entry name" value="XRCC4-like_C"/>
</dbReference>
<dbReference type="GO" id="GO:0016459">
    <property type="term" value="C:myosin complex"/>
    <property type="evidence" value="ECO:0007669"/>
    <property type="project" value="InterPro"/>
</dbReference>
<dbReference type="STRING" id="451379.A0A0N5ACC5"/>
<feature type="compositionally biased region" description="Basic and acidic residues" evidence="2">
    <location>
        <begin position="83"/>
        <end position="112"/>
    </location>
</feature>
<protein>
    <submittedName>
        <fullName evidence="5">Myosin_tail_1 domain-containing protein</fullName>
    </submittedName>
</protein>
<keyword evidence="1" id="KW-0175">Coiled coil</keyword>
<accession>A0A0N5ACC5</accession>
<dbReference type="AlphaFoldDB" id="A0A0N5ACC5"/>
<organism evidence="4 5">
    <name type="scientific">Syphacia muris</name>
    <dbReference type="NCBI Taxonomy" id="451379"/>
    <lineage>
        <taxon>Eukaryota</taxon>
        <taxon>Metazoa</taxon>
        <taxon>Ecdysozoa</taxon>
        <taxon>Nematoda</taxon>
        <taxon>Chromadorea</taxon>
        <taxon>Rhabditida</taxon>
        <taxon>Spirurina</taxon>
        <taxon>Oxyuridomorpha</taxon>
        <taxon>Oxyuroidea</taxon>
        <taxon>Oxyuridae</taxon>
        <taxon>Syphacia</taxon>
    </lineage>
</organism>
<dbReference type="Pfam" id="PF01576">
    <property type="entry name" value="Myosin_tail_1"/>
    <property type="match status" value="1"/>
</dbReference>
<keyword evidence="4" id="KW-1185">Reference proteome</keyword>
<name>A0A0N5ACC5_9BILA</name>
<evidence type="ECO:0000256" key="1">
    <source>
        <dbReference type="ARBA" id="ARBA00023054"/>
    </source>
</evidence>
<dbReference type="FunFam" id="1.20.5.370:FF:000010">
    <property type="entry name" value="Myosin heavy chain, isoform G"/>
    <property type="match status" value="1"/>
</dbReference>
<dbReference type="Gene3D" id="1.20.5.370">
    <property type="match status" value="4"/>
</dbReference>
<evidence type="ECO:0000256" key="2">
    <source>
        <dbReference type="SAM" id="MobiDB-lite"/>
    </source>
</evidence>
<evidence type="ECO:0000313" key="5">
    <source>
        <dbReference type="WBParaSite" id="SMUV_0000180101-mRNA-1"/>
    </source>
</evidence>
<evidence type="ECO:0000313" key="4">
    <source>
        <dbReference type="Proteomes" id="UP000046393"/>
    </source>
</evidence>
<feature type="region of interest" description="Disordered" evidence="2">
    <location>
        <begin position="263"/>
        <end position="311"/>
    </location>
</feature>
<feature type="compositionally biased region" description="Polar residues" evidence="2">
    <location>
        <begin position="286"/>
        <end position="311"/>
    </location>
</feature>
<evidence type="ECO:0000259" key="3">
    <source>
        <dbReference type="Pfam" id="PF01576"/>
    </source>
</evidence>
<reference evidence="5" key="1">
    <citation type="submission" date="2017-02" db="UniProtKB">
        <authorList>
            <consortium name="WormBaseParasite"/>
        </authorList>
    </citation>
    <scope>IDENTIFICATION</scope>
</reference>
<dbReference type="Proteomes" id="UP000046393">
    <property type="component" value="Unplaced"/>
</dbReference>
<proteinExistence type="predicted"/>
<feature type="domain" description="Myosin tail" evidence="3">
    <location>
        <begin position="1"/>
        <end position="207"/>
    </location>
</feature>
<sequence>MQASLENESKGKADLLRLKKKLESDINELEIALDHANQANADAQKNLKKYQDQIRELQQQVEIEQRNREEIRDQYQNMEKKATMLQSEKEELVVSMDQAERARKQADRESNEAHTQCNELAAQAESLTAAKRKLDAELLAIQGDLDETLNEYKASEERSKAAMNDAARLAEQLRQEQENTQHTDRMRKGLELQLKEMQARLDEAEAAALKGGKKVDEDKKNAERTHDLIEKLQTKLKSQKKQIEEAEELANLNLQKFRQVQHQLEDAEERADHAENSLSKMRAKSRSSTAAPGIQTSQSAAVLRSSSRSGF</sequence>
<dbReference type="WBParaSite" id="SMUV_0000180101-mRNA-1">
    <property type="protein sequence ID" value="SMUV_0000180101-mRNA-1"/>
    <property type="gene ID" value="SMUV_0000180101"/>
</dbReference>
<dbReference type="InterPro" id="IPR002928">
    <property type="entry name" value="Myosin_tail"/>
</dbReference>